<name>A0A1I4VEL9_9HYPH</name>
<comment type="caution">
    <text evidence="1">The sequence shown here is derived from an EMBL/GenBank/DDBJ whole genome shotgun (WGS) entry which is preliminary data.</text>
</comment>
<protein>
    <submittedName>
        <fullName evidence="1">Uncharacterized protein</fullName>
    </submittedName>
</protein>
<accession>A0A1I4VEL9</accession>
<organism evidence="1 2">
    <name type="scientific">Pleomorphomonas diazotrophica</name>
    <dbReference type="NCBI Taxonomy" id="1166257"/>
    <lineage>
        <taxon>Bacteria</taxon>
        <taxon>Pseudomonadati</taxon>
        <taxon>Pseudomonadota</taxon>
        <taxon>Alphaproteobacteria</taxon>
        <taxon>Hyphomicrobiales</taxon>
        <taxon>Pleomorphomonadaceae</taxon>
        <taxon>Pleomorphomonas</taxon>
    </lineage>
</organism>
<gene>
    <name evidence="1" type="ORF">CXZ10_01250</name>
</gene>
<dbReference type="RefSeq" id="WP_101287142.1">
    <property type="nucleotide sequence ID" value="NZ_FOUQ01000011.1"/>
</dbReference>
<dbReference type="EMBL" id="PJNW01000002">
    <property type="protein sequence ID" value="PKR90046.1"/>
    <property type="molecule type" value="Genomic_DNA"/>
</dbReference>
<dbReference type="OrthoDB" id="7874013at2"/>
<dbReference type="Proteomes" id="UP000233491">
    <property type="component" value="Unassembled WGS sequence"/>
</dbReference>
<evidence type="ECO:0000313" key="2">
    <source>
        <dbReference type="Proteomes" id="UP000233491"/>
    </source>
</evidence>
<dbReference type="AlphaFoldDB" id="A0A1I4VEL9"/>
<reference evidence="1 2" key="1">
    <citation type="submission" date="2017-12" db="EMBL/GenBank/DDBJ databases">
        <title>Anaerobic carbon monoxide metabolism by Pleomorphomonas carboxyditropha sp. nov., a new mesophilic hydrogenogenic carboxidotroph.</title>
        <authorList>
            <person name="Esquivel-Elizondo S."/>
            <person name="Krajmalnik-Brown R."/>
        </authorList>
    </citation>
    <scope>NUCLEOTIDE SEQUENCE [LARGE SCALE GENOMIC DNA]</scope>
    <source>
        <strain evidence="1 2">R5-392</strain>
    </source>
</reference>
<evidence type="ECO:0000313" key="1">
    <source>
        <dbReference type="EMBL" id="PKR90046.1"/>
    </source>
</evidence>
<sequence>MSRFAPTTATSYRSGVFRRTYEATLGTRERQAQRYVAPYLASLDDQSAREHGCGRASTGIMRSRAVDAAL</sequence>
<proteinExistence type="predicted"/>
<keyword evidence="2" id="KW-1185">Reference proteome</keyword>